<keyword evidence="3" id="KW-1003">Cell membrane</keyword>
<evidence type="ECO:0000256" key="5">
    <source>
        <dbReference type="ARBA" id="ARBA00022989"/>
    </source>
</evidence>
<gene>
    <name evidence="10" type="ORF">NBM05_11815</name>
</gene>
<feature type="transmembrane region" description="Helical" evidence="8">
    <location>
        <begin position="238"/>
        <end position="260"/>
    </location>
</feature>
<feature type="transmembrane region" description="Helical" evidence="8">
    <location>
        <begin position="140"/>
        <end position="161"/>
    </location>
</feature>
<feature type="region of interest" description="Disordered" evidence="7">
    <location>
        <begin position="397"/>
        <end position="422"/>
    </location>
</feature>
<dbReference type="PANTHER" id="PTHR23517:SF2">
    <property type="entry name" value="MULTIDRUG RESISTANCE PROTEIN MDTH"/>
    <property type="match status" value="1"/>
</dbReference>
<feature type="transmembrane region" description="Helical" evidence="8">
    <location>
        <begin position="211"/>
        <end position="232"/>
    </location>
</feature>
<organism evidence="10 11">
    <name type="scientific">Rothia santali</name>
    <dbReference type="NCBI Taxonomy" id="2949643"/>
    <lineage>
        <taxon>Bacteria</taxon>
        <taxon>Bacillati</taxon>
        <taxon>Actinomycetota</taxon>
        <taxon>Actinomycetes</taxon>
        <taxon>Micrococcales</taxon>
        <taxon>Micrococcaceae</taxon>
        <taxon>Rothia</taxon>
    </lineage>
</organism>
<protein>
    <submittedName>
        <fullName evidence="10">MFS transporter</fullName>
    </submittedName>
</protein>
<feature type="transmembrane region" description="Helical" evidence="8">
    <location>
        <begin position="302"/>
        <end position="328"/>
    </location>
</feature>
<feature type="transmembrane region" description="Helical" evidence="8">
    <location>
        <begin position="101"/>
        <end position="120"/>
    </location>
</feature>
<keyword evidence="6 8" id="KW-0472">Membrane</keyword>
<keyword evidence="2" id="KW-0813">Transport</keyword>
<feature type="transmembrane region" description="Helical" evidence="8">
    <location>
        <begin position="374"/>
        <end position="392"/>
    </location>
</feature>
<evidence type="ECO:0000313" key="11">
    <source>
        <dbReference type="Proteomes" id="UP001139502"/>
    </source>
</evidence>
<evidence type="ECO:0000256" key="8">
    <source>
        <dbReference type="SAM" id="Phobius"/>
    </source>
</evidence>
<evidence type="ECO:0000256" key="3">
    <source>
        <dbReference type="ARBA" id="ARBA00022475"/>
    </source>
</evidence>
<evidence type="ECO:0000256" key="7">
    <source>
        <dbReference type="SAM" id="MobiDB-lite"/>
    </source>
</evidence>
<dbReference type="GO" id="GO:0005886">
    <property type="term" value="C:plasma membrane"/>
    <property type="evidence" value="ECO:0007669"/>
    <property type="project" value="UniProtKB-SubCell"/>
</dbReference>
<evidence type="ECO:0000313" key="10">
    <source>
        <dbReference type="EMBL" id="MCP3426669.1"/>
    </source>
</evidence>
<name>A0A9X2KJA9_9MICC</name>
<dbReference type="InterPro" id="IPR036259">
    <property type="entry name" value="MFS_trans_sf"/>
</dbReference>
<dbReference type="Pfam" id="PF07690">
    <property type="entry name" value="MFS_1"/>
    <property type="match status" value="1"/>
</dbReference>
<evidence type="ECO:0000256" key="1">
    <source>
        <dbReference type="ARBA" id="ARBA00004651"/>
    </source>
</evidence>
<dbReference type="GO" id="GO:0022857">
    <property type="term" value="F:transmembrane transporter activity"/>
    <property type="evidence" value="ECO:0007669"/>
    <property type="project" value="InterPro"/>
</dbReference>
<dbReference type="EMBL" id="JANAFB010000032">
    <property type="protein sequence ID" value="MCP3426669.1"/>
    <property type="molecule type" value="Genomic_DNA"/>
</dbReference>
<sequence length="422" mass="41720">MRRRAAAPRTVGWSVVSAQAAANLGFFAVVPFLADHLASGMGLSAALVGVVLGARTAAQQGLFVVGGALADRFGPRALGLAGCGVRVVGFVLLGTGQSLPALLAAAVLTGLGGALFSPAFEATLSRAAGEDREGPGRRAWFARFAAVGEVGALLGPALGGLLLGASFLAVCLLSAGLFLALGVLLGLAMPRRAALGRPTGSWRPMLADRRFLAFAALYAGCLFTWNQLYFAMPLELSASTGAVTATAVMFAAASLAVATLQIPVTRWIGACPLAAVIPLGFLVMAASMLAVPAARALGAPPAAAVVAAALVLVAGHMIAAPTALAAVAELAGGNPPGACHGLLATCGGIAVLAGNALIGPLLDPGPDGVPATGWLALAAVPAAGAIGLRLLLSRDHSHPADPAPEGAGAATGKEPHDNPARR</sequence>
<proteinExistence type="predicted"/>
<comment type="caution">
    <text evidence="10">The sequence shown here is derived from an EMBL/GenBank/DDBJ whole genome shotgun (WGS) entry which is preliminary data.</text>
</comment>
<feature type="transmembrane region" description="Helical" evidence="8">
    <location>
        <begin position="167"/>
        <end position="190"/>
    </location>
</feature>
<dbReference type="InterPro" id="IPR020846">
    <property type="entry name" value="MFS_dom"/>
</dbReference>
<dbReference type="InterPro" id="IPR011701">
    <property type="entry name" value="MFS"/>
</dbReference>
<dbReference type="InterPro" id="IPR050171">
    <property type="entry name" value="MFS_Transporters"/>
</dbReference>
<evidence type="ECO:0000259" key="9">
    <source>
        <dbReference type="PROSITE" id="PS50850"/>
    </source>
</evidence>
<dbReference type="AlphaFoldDB" id="A0A9X2KJA9"/>
<feature type="domain" description="Major facilitator superfamily (MFS) profile" evidence="9">
    <location>
        <begin position="1"/>
        <end position="396"/>
    </location>
</feature>
<evidence type="ECO:0000256" key="2">
    <source>
        <dbReference type="ARBA" id="ARBA00022448"/>
    </source>
</evidence>
<keyword evidence="5 8" id="KW-1133">Transmembrane helix</keyword>
<reference evidence="10" key="1">
    <citation type="submission" date="2022-06" db="EMBL/GenBank/DDBJ databases">
        <title>Rothia sp. isolated from sandalwood seedling.</title>
        <authorList>
            <person name="Tuikhar N."/>
            <person name="Kirdat K."/>
            <person name="Thorat V."/>
            <person name="Swetha P."/>
            <person name="Padma S."/>
            <person name="Sundararaj R."/>
            <person name="Yadav A."/>
        </authorList>
    </citation>
    <scope>NUCLEOTIDE SEQUENCE</scope>
    <source>
        <strain evidence="10">AR01</strain>
    </source>
</reference>
<evidence type="ECO:0000256" key="4">
    <source>
        <dbReference type="ARBA" id="ARBA00022692"/>
    </source>
</evidence>
<comment type="subcellular location">
    <subcellularLocation>
        <location evidence="1">Cell membrane</location>
        <topology evidence="1">Multi-pass membrane protein</topology>
    </subcellularLocation>
</comment>
<feature type="transmembrane region" description="Helical" evidence="8">
    <location>
        <begin position="267"/>
        <end position="290"/>
    </location>
</feature>
<evidence type="ECO:0000256" key="6">
    <source>
        <dbReference type="ARBA" id="ARBA00023136"/>
    </source>
</evidence>
<keyword evidence="4 8" id="KW-0812">Transmembrane</keyword>
<dbReference type="RefSeq" id="WP_254167647.1">
    <property type="nucleotide sequence ID" value="NZ_JANAFB010000032.1"/>
</dbReference>
<keyword evidence="11" id="KW-1185">Reference proteome</keyword>
<dbReference type="PROSITE" id="PS50850">
    <property type="entry name" value="MFS"/>
    <property type="match status" value="1"/>
</dbReference>
<dbReference type="Proteomes" id="UP001139502">
    <property type="component" value="Unassembled WGS sequence"/>
</dbReference>
<feature type="compositionally biased region" description="Basic and acidic residues" evidence="7">
    <location>
        <begin position="413"/>
        <end position="422"/>
    </location>
</feature>
<feature type="compositionally biased region" description="Low complexity" evidence="7">
    <location>
        <begin position="403"/>
        <end position="412"/>
    </location>
</feature>
<accession>A0A9X2KJA9</accession>
<dbReference type="Gene3D" id="1.20.1250.20">
    <property type="entry name" value="MFS general substrate transporter like domains"/>
    <property type="match status" value="1"/>
</dbReference>
<feature type="transmembrane region" description="Helical" evidence="8">
    <location>
        <begin position="12"/>
        <end position="34"/>
    </location>
</feature>
<dbReference type="PANTHER" id="PTHR23517">
    <property type="entry name" value="RESISTANCE PROTEIN MDTM, PUTATIVE-RELATED-RELATED"/>
    <property type="match status" value="1"/>
</dbReference>
<dbReference type="SUPFAM" id="SSF103473">
    <property type="entry name" value="MFS general substrate transporter"/>
    <property type="match status" value="1"/>
</dbReference>
<feature type="transmembrane region" description="Helical" evidence="8">
    <location>
        <begin position="340"/>
        <end position="362"/>
    </location>
</feature>